<dbReference type="Gene3D" id="1.10.220.10">
    <property type="entry name" value="Annexin"/>
    <property type="match status" value="2"/>
</dbReference>
<dbReference type="SUPFAM" id="SSF56219">
    <property type="entry name" value="DNase I-like"/>
    <property type="match status" value="1"/>
</dbReference>
<dbReference type="SUPFAM" id="SSF47874">
    <property type="entry name" value="Annexin"/>
    <property type="match status" value="1"/>
</dbReference>
<dbReference type="PANTHER" id="PTHR10502:SF135">
    <property type="entry name" value="ANNEXIN"/>
    <property type="match status" value="1"/>
</dbReference>
<dbReference type="GO" id="GO:0005544">
    <property type="term" value="F:calcium-dependent phospholipid binding"/>
    <property type="evidence" value="ECO:0007669"/>
    <property type="project" value="UniProtKB-KW"/>
</dbReference>
<evidence type="ECO:0000313" key="7">
    <source>
        <dbReference type="Proteomes" id="UP001274896"/>
    </source>
</evidence>
<dbReference type="GO" id="GO:0005886">
    <property type="term" value="C:plasma membrane"/>
    <property type="evidence" value="ECO:0007669"/>
    <property type="project" value="TreeGrafter"/>
</dbReference>
<dbReference type="InterPro" id="IPR001464">
    <property type="entry name" value="Annexin"/>
</dbReference>
<dbReference type="PRINTS" id="PR00196">
    <property type="entry name" value="ANNEXIN"/>
</dbReference>
<dbReference type="GO" id="GO:0005634">
    <property type="term" value="C:nucleus"/>
    <property type="evidence" value="ECO:0007669"/>
    <property type="project" value="TreeGrafter"/>
</dbReference>
<dbReference type="SMART" id="SM00335">
    <property type="entry name" value="ANX"/>
    <property type="match status" value="2"/>
</dbReference>
<keyword evidence="4" id="KW-0106">Calcium</keyword>
<dbReference type="InterPro" id="IPR018502">
    <property type="entry name" value="Annexin_repeat"/>
</dbReference>
<dbReference type="PROSITE" id="PS51897">
    <property type="entry name" value="ANNEXIN_2"/>
    <property type="match status" value="2"/>
</dbReference>
<comment type="similarity">
    <text evidence="1 4">Belongs to the annexin family.</text>
</comment>
<dbReference type="Pfam" id="PF00191">
    <property type="entry name" value="Annexin"/>
    <property type="match status" value="2"/>
</dbReference>
<dbReference type="FunFam" id="1.10.220.10:FF:000005">
    <property type="entry name" value="Annexin"/>
    <property type="match status" value="1"/>
</dbReference>
<dbReference type="PROSITE" id="PS00223">
    <property type="entry name" value="ANNEXIN_1"/>
    <property type="match status" value="1"/>
</dbReference>
<dbReference type="PANTHER" id="PTHR10502">
    <property type="entry name" value="ANNEXIN"/>
    <property type="match status" value="1"/>
</dbReference>
<proteinExistence type="inferred from homology"/>
<dbReference type="InterPro" id="IPR037104">
    <property type="entry name" value="Annexin_sf"/>
</dbReference>
<protein>
    <recommendedName>
        <fullName evidence="4">Annexin</fullName>
    </recommendedName>
</protein>
<dbReference type="GO" id="GO:0005509">
    <property type="term" value="F:calcium ion binding"/>
    <property type="evidence" value="ECO:0007669"/>
    <property type="project" value="InterPro"/>
</dbReference>
<keyword evidence="2 4" id="KW-0677">Repeat</keyword>
<dbReference type="InterPro" id="IPR018252">
    <property type="entry name" value="Annexin_repeat_CS"/>
</dbReference>
<dbReference type="GO" id="GO:0005737">
    <property type="term" value="C:cytoplasm"/>
    <property type="evidence" value="ECO:0007669"/>
    <property type="project" value="TreeGrafter"/>
</dbReference>
<evidence type="ECO:0000256" key="3">
    <source>
        <dbReference type="ARBA" id="ARBA00023216"/>
    </source>
</evidence>
<dbReference type="GO" id="GO:0012506">
    <property type="term" value="C:vesicle membrane"/>
    <property type="evidence" value="ECO:0007669"/>
    <property type="project" value="TreeGrafter"/>
</dbReference>
<dbReference type="EMBL" id="JAUCMX010000009">
    <property type="protein sequence ID" value="KAK3535268.1"/>
    <property type="molecule type" value="Genomic_DNA"/>
</dbReference>
<keyword evidence="5" id="KW-0175">Coiled coil</keyword>
<organism evidence="6 7">
    <name type="scientific">Hemibagrus guttatus</name>
    <dbReference type="NCBI Taxonomy" id="175788"/>
    <lineage>
        <taxon>Eukaryota</taxon>
        <taxon>Metazoa</taxon>
        <taxon>Chordata</taxon>
        <taxon>Craniata</taxon>
        <taxon>Vertebrata</taxon>
        <taxon>Euteleostomi</taxon>
        <taxon>Actinopterygii</taxon>
        <taxon>Neopterygii</taxon>
        <taxon>Teleostei</taxon>
        <taxon>Ostariophysi</taxon>
        <taxon>Siluriformes</taxon>
        <taxon>Bagridae</taxon>
        <taxon>Hemibagrus</taxon>
    </lineage>
</organism>
<keyword evidence="4" id="KW-0111">Calcium/phospholipid-binding</keyword>
<feature type="coiled-coil region" evidence="5">
    <location>
        <begin position="421"/>
        <end position="455"/>
    </location>
</feature>
<dbReference type="Gene3D" id="3.60.10.10">
    <property type="entry name" value="Endonuclease/exonuclease/phosphatase"/>
    <property type="match status" value="1"/>
</dbReference>
<evidence type="ECO:0000256" key="4">
    <source>
        <dbReference type="RuleBase" id="RU003540"/>
    </source>
</evidence>
<reference evidence="6" key="1">
    <citation type="submission" date="2023-06" db="EMBL/GenBank/DDBJ databases">
        <title>Male Hemibagrus guttatus genome.</title>
        <authorList>
            <person name="Bian C."/>
        </authorList>
    </citation>
    <scope>NUCLEOTIDE SEQUENCE</scope>
    <source>
        <strain evidence="6">Male_cb2023</strain>
        <tissue evidence="6">Muscle</tissue>
    </source>
</reference>
<dbReference type="Proteomes" id="UP001274896">
    <property type="component" value="Unassembled WGS sequence"/>
</dbReference>
<comment type="caution">
    <text evidence="6">The sequence shown here is derived from an EMBL/GenBank/DDBJ whole genome shotgun (WGS) entry which is preliminary data.</text>
</comment>
<keyword evidence="7" id="KW-1185">Reference proteome</keyword>
<sequence length="542" mass="62392">MGKCTDEDTILMLLPARNNEQRQEIKAAYKKAHGKDLVKDLKSELGGKLEDLIMALMSPPRVYDADLLHKAIKGAGTDDKVLVEILASRTPEQIKEIIKIYKKEHGGKLEKDIMGDTSGHYQRLLLMLLQGEREEGVDESRVEKDAKYVIQQRCDKFYGELTVFDVYKKIASCDIEESICGEFTGILETLLLAVGRHRCTLNFIPDRSRPGLTTTAIGAVDLQGAGGNWATVGRRSRGGRRVRRQREKRKGKSVGLRIGTLNVGTMTGKGRELADMMERRKVDILCVQETRWKGSKARSIGAGFKLFYYGVDSKRNGVGVVLKEEFVRNVLEVKRVSDRVMSLKLEIEGVMLNVVSGYVPQVGCELEEKEVVLPDDWESTAEVIRETGRKVLGVSSGRRKEDKETWWWNEEVQDSIQRKRLAKKKWDMDRTEENRQEYKELQRRVKREVSKAKQKAYEELYTRLDTREGEKDLYRLARQRDRDGKDVQQVRVIKDRDGRVLTSEESVQRRWKEYFEELMNEENERGKRVEGVNSVEQKVDKI</sequence>
<dbReference type="InterPro" id="IPR036691">
    <property type="entry name" value="Endo/exonu/phosph_ase_sf"/>
</dbReference>
<evidence type="ECO:0000256" key="5">
    <source>
        <dbReference type="SAM" id="Coils"/>
    </source>
</evidence>
<accession>A0AAE0QXQ0</accession>
<gene>
    <name evidence="6" type="ORF">QTP70_006426</name>
</gene>
<evidence type="ECO:0000256" key="1">
    <source>
        <dbReference type="ARBA" id="ARBA00007831"/>
    </source>
</evidence>
<dbReference type="FunFam" id="1.10.220.10:FF:000003">
    <property type="entry name" value="Annexin"/>
    <property type="match status" value="1"/>
</dbReference>
<keyword evidence="3 4" id="KW-0041">Annexin</keyword>
<evidence type="ECO:0000313" key="6">
    <source>
        <dbReference type="EMBL" id="KAK3535268.1"/>
    </source>
</evidence>
<name>A0AAE0QXQ0_9TELE</name>
<dbReference type="GO" id="GO:0001786">
    <property type="term" value="F:phosphatidylserine binding"/>
    <property type="evidence" value="ECO:0007669"/>
    <property type="project" value="TreeGrafter"/>
</dbReference>
<evidence type="ECO:0000256" key="2">
    <source>
        <dbReference type="ARBA" id="ARBA00022737"/>
    </source>
</evidence>
<comment type="domain">
    <text evidence="4">A pair of annexin repeats may form one binding site for calcium and phospholipid.</text>
</comment>
<dbReference type="AlphaFoldDB" id="A0AAE0QXQ0"/>